<dbReference type="SMART" id="SM00283">
    <property type="entry name" value="MA"/>
    <property type="match status" value="1"/>
</dbReference>
<dbReference type="PROSITE" id="PS50111">
    <property type="entry name" value="CHEMOTAXIS_TRANSDUC_2"/>
    <property type="match status" value="1"/>
</dbReference>
<dbReference type="GO" id="GO:0007165">
    <property type="term" value="P:signal transduction"/>
    <property type="evidence" value="ECO:0007669"/>
    <property type="project" value="UniProtKB-KW"/>
</dbReference>
<evidence type="ECO:0000313" key="6">
    <source>
        <dbReference type="EMBL" id="SDP91445.1"/>
    </source>
</evidence>
<evidence type="ECO:0000256" key="1">
    <source>
        <dbReference type="ARBA" id="ARBA00023224"/>
    </source>
</evidence>
<evidence type="ECO:0000256" key="2">
    <source>
        <dbReference type="ARBA" id="ARBA00029447"/>
    </source>
</evidence>
<dbReference type="GO" id="GO:0006935">
    <property type="term" value="P:chemotaxis"/>
    <property type="evidence" value="ECO:0007669"/>
    <property type="project" value="InterPro"/>
</dbReference>
<organism evidence="6 7">
    <name type="scientific">Litchfieldia salsa</name>
    <dbReference type="NCBI Taxonomy" id="930152"/>
    <lineage>
        <taxon>Bacteria</taxon>
        <taxon>Bacillati</taxon>
        <taxon>Bacillota</taxon>
        <taxon>Bacilli</taxon>
        <taxon>Bacillales</taxon>
        <taxon>Bacillaceae</taxon>
        <taxon>Litchfieldia</taxon>
    </lineage>
</organism>
<dbReference type="GO" id="GO:0004888">
    <property type="term" value="F:transmembrane signaling receptor activity"/>
    <property type="evidence" value="ECO:0007669"/>
    <property type="project" value="InterPro"/>
</dbReference>
<dbReference type="Gene3D" id="1.10.287.950">
    <property type="entry name" value="Methyl-accepting chemotaxis protein"/>
    <property type="match status" value="1"/>
</dbReference>
<dbReference type="PANTHER" id="PTHR32089">
    <property type="entry name" value="METHYL-ACCEPTING CHEMOTAXIS PROTEIN MCPB"/>
    <property type="match status" value="1"/>
</dbReference>
<evidence type="ECO:0000256" key="4">
    <source>
        <dbReference type="SAM" id="Phobius"/>
    </source>
</evidence>
<evidence type="ECO:0000313" key="7">
    <source>
        <dbReference type="Proteomes" id="UP000199159"/>
    </source>
</evidence>
<dbReference type="EMBL" id="FNJU01000012">
    <property type="protein sequence ID" value="SDP91445.1"/>
    <property type="molecule type" value="Genomic_DNA"/>
</dbReference>
<feature type="transmembrane region" description="Helical" evidence="4">
    <location>
        <begin position="161"/>
        <end position="183"/>
    </location>
</feature>
<feature type="transmembrane region" description="Helical" evidence="4">
    <location>
        <begin position="12"/>
        <end position="33"/>
    </location>
</feature>
<sequence length="516" mass="56645">MKLGRIEMTKNNNLIMILLAALSLILTIVIHVLHRQFNFLSSYLSIRGIGDLSEGMQFLQNIIFILPFIPFVIALVLHRKNKNKLVPLFLSLSLTFSSISIIAGGDGLVEYHFSIFMVIAFISFFNSIKLIIVNTIIFAIQHLAGYFFVPELICGTSDYSFSLLMIHAVFLVFTSGANILVIYSKQKNTKILEDENSRYEANAREVITQLTDTSQRILNVVKELSVGSSESTKASQEIAMSIQELSIGTQSQLETAKNNESLIIDMVKSIDEISKVSNLVSDTSSKTSIQATNGNQSIEGMVEKMGSIQRSVQEVSVLIERLDEKSEQINTIAESISQISEQTKLLALNASIEAARAGDQGKGFAVVANEVRKLAIQSDESTKGIGAVTEDIREGMKKVKEALAAGSNEVNQGITLMDSTDKVFKEIISATQGVETQILNVSQHSDSLLKSSDDVLNIVAEMRKITEDSQGNTMNISASVEEQLASVEMLNNISNSMQELVNELESLVEKVNNSKA</sequence>
<feature type="transmembrane region" description="Helical" evidence="4">
    <location>
        <begin position="109"/>
        <end position="125"/>
    </location>
</feature>
<dbReference type="InterPro" id="IPR004090">
    <property type="entry name" value="Chemotax_Me-accpt_rcpt"/>
</dbReference>
<feature type="transmembrane region" description="Helical" evidence="4">
    <location>
        <begin position="130"/>
        <end position="149"/>
    </location>
</feature>
<reference evidence="7" key="1">
    <citation type="submission" date="2016-10" db="EMBL/GenBank/DDBJ databases">
        <authorList>
            <person name="Varghese N."/>
            <person name="Submissions S."/>
        </authorList>
    </citation>
    <scope>NUCLEOTIDE SEQUENCE [LARGE SCALE GENOMIC DNA]</scope>
    <source>
        <strain evidence="7">IBRC-M10078</strain>
    </source>
</reference>
<dbReference type="RefSeq" id="WP_090857957.1">
    <property type="nucleotide sequence ID" value="NZ_FNJU01000012.1"/>
</dbReference>
<dbReference type="STRING" id="930152.SAMN05216565_11232"/>
<evidence type="ECO:0000259" key="5">
    <source>
        <dbReference type="PROSITE" id="PS50111"/>
    </source>
</evidence>
<dbReference type="Proteomes" id="UP000199159">
    <property type="component" value="Unassembled WGS sequence"/>
</dbReference>
<dbReference type="OrthoDB" id="2166737at2"/>
<keyword evidence="1 3" id="KW-0807">Transducer</keyword>
<accession>A0A1H0WLM6</accession>
<dbReference type="PRINTS" id="PR00260">
    <property type="entry name" value="CHEMTRNSDUCR"/>
</dbReference>
<feature type="transmembrane region" description="Helical" evidence="4">
    <location>
        <begin position="85"/>
        <end position="103"/>
    </location>
</feature>
<proteinExistence type="inferred from homology"/>
<dbReference type="CDD" id="cd11386">
    <property type="entry name" value="MCP_signal"/>
    <property type="match status" value="1"/>
</dbReference>
<keyword evidence="7" id="KW-1185">Reference proteome</keyword>
<feature type="transmembrane region" description="Helical" evidence="4">
    <location>
        <begin position="58"/>
        <end position="78"/>
    </location>
</feature>
<keyword evidence="4" id="KW-0812">Transmembrane</keyword>
<dbReference type="Pfam" id="PF00015">
    <property type="entry name" value="MCPsignal"/>
    <property type="match status" value="1"/>
</dbReference>
<dbReference type="AlphaFoldDB" id="A0A1H0WLM6"/>
<protein>
    <submittedName>
        <fullName evidence="6">Methyl-accepting chemotaxis protein</fullName>
    </submittedName>
</protein>
<name>A0A1H0WLM6_9BACI</name>
<dbReference type="GO" id="GO:0016020">
    <property type="term" value="C:membrane"/>
    <property type="evidence" value="ECO:0007669"/>
    <property type="project" value="InterPro"/>
</dbReference>
<comment type="similarity">
    <text evidence="2">Belongs to the methyl-accepting chemotaxis (MCP) protein family.</text>
</comment>
<dbReference type="InterPro" id="IPR004089">
    <property type="entry name" value="MCPsignal_dom"/>
</dbReference>
<dbReference type="SUPFAM" id="SSF58104">
    <property type="entry name" value="Methyl-accepting chemotaxis protein (MCP) signaling domain"/>
    <property type="match status" value="1"/>
</dbReference>
<dbReference type="PANTHER" id="PTHR32089:SF114">
    <property type="entry name" value="METHYL-ACCEPTING CHEMOTAXIS PROTEIN MCPB"/>
    <property type="match status" value="1"/>
</dbReference>
<feature type="domain" description="Methyl-accepting transducer" evidence="5">
    <location>
        <begin position="227"/>
        <end position="463"/>
    </location>
</feature>
<keyword evidence="4" id="KW-0472">Membrane</keyword>
<gene>
    <name evidence="6" type="ORF">SAMN05216565_11232</name>
</gene>
<keyword evidence="4" id="KW-1133">Transmembrane helix</keyword>
<evidence type="ECO:0000256" key="3">
    <source>
        <dbReference type="PROSITE-ProRule" id="PRU00284"/>
    </source>
</evidence>